<feature type="domain" description="C-methyltransferase" evidence="2">
    <location>
        <begin position="244"/>
        <end position="404"/>
    </location>
</feature>
<organism evidence="3 4">
    <name type="scientific">Hymenobacter edaphi</name>
    <dbReference type="NCBI Taxonomy" id="2211146"/>
    <lineage>
        <taxon>Bacteria</taxon>
        <taxon>Pseudomonadati</taxon>
        <taxon>Bacteroidota</taxon>
        <taxon>Cytophagia</taxon>
        <taxon>Cytophagales</taxon>
        <taxon>Hymenobacteraceae</taxon>
        <taxon>Hymenobacter</taxon>
    </lineage>
</organism>
<reference evidence="4" key="1">
    <citation type="submission" date="2018-05" db="EMBL/GenBank/DDBJ databases">
        <authorList>
            <person name="Nie L."/>
        </authorList>
    </citation>
    <scope>NUCLEOTIDE SEQUENCE [LARGE SCALE GENOMIC DNA]</scope>
    <source>
        <strain evidence="4">NL</strain>
    </source>
</reference>
<dbReference type="SUPFAM" id="SSF53335">
    <property type="entry name" value="S-adenosyl-L-methionine-dependent methyltransferases"/>
    <property type="match status" value="1"/>
</dbReference>
<sequence length="423" mass="47221">MNCRHCGTELTHVFADLGHCPPSNSMLSAAQLEEPEQHYPLKTYVCDNCWLVQIGEVKKAVEIFGEEYTYFSSYSTSWLDHARRYVEMMMARFDYSEDSLVMEAASNDGYLLQYFHQRGVPVLGIDPTANTARMAAGRGVRTLVDFFTTRLARELVADGQKADLLICNNVLAHVPDMNDFVGGMQLVLKPDGVATLEFPHLLNLVDDCQFDTIYHEHFSYLSLSTVARVFAAQGLTVFDVQELPTHGGSLRVFARHSADRSKPVTDAVRELLARERAAGMLTLEYYQDFQPRVETVRAEFLEFLLEQRRAGKKVVGYGAAAKGNTLLNYCGIQGTDLLPVVVDASPYKQGKYLPGSHIPVLSPEAIREEKPDFVVILPWNISAEVADNLSYIRTWGGQFVTAIPSLHIFSEAHASRARTAPVC</sequence>
<dbReference type="OrthoDB" id="9815644at2"/>
<dbReference type="Pfam" id="PF08484">
    <property type="entry name" value="Methyltransf_14"/>
    <property type="match status" value="1"/>
</dbReference>
<keyword evidence="3" id="KW-0808">Transferase</keyword>
<dbReference type="Pfam" id="PF13489">
    <property type="entry name" value="Methyltransf_23"/>
    <property type="match status" value="1"/>
</dbReference>
<evidence type="ECO:0000259" key="2">
    <source>
        <dbReference type="Pfam" id="PF08484"/>
    </source>
</evidence>
<dbReference type="PANTHER" id="PTHR43861">
    <property type="entry name" value="TRANS-ACONITATE 2-METHYLTRANSFERASE-RELATED"/>
    <property type="match status" value="1"/>
</dbReference>
<dbReference type="Gene3D" id="3.40.50.720">
    <property type="entry name" value="NAD(P)-binding Rossmann-like Domain"/>
    <property type="match status" value="1"/>
</dbReference>
<dbReference type="Gene3D" id="3.40.50.150">
    <property type="entry name" value="Vaccinia Virus protein VP39"/>
    <property type="match status" value="1"/>
</dbReference>
<evidence type="ECO:0000313" key="4">
    <source>
        <dbReference type="Proteomes" id="UP000248553"/>
    </source>
</evidence>
<dbReference type="InterPro" id="IPR029063">
    <property type="entry name" value="SAM-dependent_MTases_sf"/>
</dbReference>
<accession>A0A328BQ14</accession>
<evidence type="ECO:0000313" key="3">
    <source>
        <dbReference type="EMBL" id="RAK69360.1"/>
    </source>
</evidence>
<dbReference type="EMBL" id="QHKM01000001">
    <property type="protein sequence ID" value="RAK69360.1"/>
    <property type="molecule type" value="Genomic_DNA"/>
</dbReference>
<dbReference type="Proteomes" id="UP000248553">
    <property type="component" value="Unassembled WGS sequence"/>
</dbReference>
<name>A0A328BQ14_9BACT</name>
<comment type="caution">
    <text evidence="3">The sequence shown here is derived from an EMBL/GenBank/DDBJ whole genome shotgun (WGS) entry which is preliminary data.</text>
</comment>
<keyword evidence="4" id="KW-1185">Reference proteome</keyword>
<dbReference type="CDD" id="cd02440">
    <property type="entry name" value="AdoMet_MTases"/>
    <property type="match status" value="1"/>
</dbReference>
<keyword evidence="3" id="KW-0489">Methyltransferase</keyword>
<dbReference type="InterPro" id="IPR038576">
    <property type="entry name" value="Methyltransf_Zn-bd_dom_put_sf"/>
</dbReference>
<proteinExistence type="predicted"/>
<evidence type="ECO:0000259" key="1">
    <source>
        <dbReference type="Pfam" id="PF08421"/>
    </source>
</evidence>
<protein>
    <submittedName>
        <fullName evidence="3">SAM-dependent methyltransferase</fullName>
    </submittedName>
</protein>
<dbReference type="AlphaFoldDB" id="A0A328BQ14"/>
<dbReference type="RefSeq" id="WP_111476096.1">
    <property type="nucleotide sequence ID" value="NZ_QHKM01000001.1"/>
</dbReference>
<dbReference type="Gene3D" id="6.20.50.110">
    <property type="entry name" value="Methyltransferase, zinc-binding domain"/>
    <property type="match status" value="1"/>
</dbReference>
<dbReference type="PANTHER" id="PTHR43861:SF5">
    <property type="entry name" value="BLL5978 PROTEIN"/>
    <property type="match status" value="1"/>
</dbReference>
<dbReference type="Pfam" id="PF08421">
    <property type="entry name" value="Methyltransf_13"/>
    <property type="match status" value="1"/>
</dbReference>
<dbReference type="InterPro" id="IPR013691">
    <property type="entry name" value="MeTrfase_14"/>
</dbReference>
<dbReference type="InterPro" id="IPR013630">
    <property type="entry name" value="Methyltransf_Zn-bd_dom_put"/>
</dbReference>
<dbReference type="GO" id="GO:0008168">
    <property type="term" value="F:methyltransferase activity"/>
    <property type="evidence" value="ECO:0007669"/>
    <property type="project" value="UniProtKB-KW"/>
</dbReference>
<feature type="domain" description="Methyltransferase putative zinc binding" evidence="1">
    <location>
        <begin position="3"/>
        <end position="64"/>
    </location>
</feature>
<dbReference type="GO" id="GO:0032259">
    <property type="term" value="P:methylation"/>
    <property type="evidence" value="ECO:0007669"/>
    <property type="project" value="UniProtKB-KW"/>
</dbReference>
<gene>
    <name evidence="3" type="ORF">DLM85_00395</name>
</gene>
<dbReference type="Gene3D" id="6.10.250.3100">
    <property type="match status" value="1"/>
</dbReference>